<keyword evidence="10 12" id="KW-0472">Membrane</keyword>
<dbReference type="PROSITE" id="PS51098">
    <property type="entry name" value="PTS_EIIB_TYPE_1"/>
    <property type="match status" value="1"/>
</dbReference>
<evidence type="ECO:0000256" key="10">
    <source>
        <dbReference type="ARBA" id="ARBA00023136"/>
    </source>
</evidence>
<feature type="transmembrane region" description="Helical" evidence="12">
    <location>
        <begin position="148"/>
        <end position="168"/>
    </location>
</feature>
<dbReference type="GO" id="GO:0090589">
    <property type="term" value="F:protein-phosphocysteine-trehalose phosphotransferase system transporter activity"/>
    <property type="evidence" value="ECO:0007669"/>
    <property type="project" value="TreeGrafter"/>
</dbReference>
<dbReference type="PROSITE" id="PS51103">
    <property type="entry name" value="PTS_EIIC_TYPE_1"/>
    <property type="match status" value="1"/>
</dbReference>
<dbReference type="STRING" id="136857.CTEST_11725"/>
<dbReference type="EMBL" id="CP011545">
    <property type="protein sequence ID" value="AKK09752.1"/>
    <property type="molecule type" value="Genomic_DNA"/>
</dbReference>
<dbReference type="InterPro" id="IPR011055">
    <property type="entry name" value="Dup_hybrid_motif"/>
</dbReference>
<feature type="transmembrane region" description="Helical" evidence="12">
    <location>
        <begin position="244"/>
        <end position="266"/>
    </location>
</feature>
<dbReference type="InterPro" id="IPR011297">
    <property type="entry name" value="PTS_IIABC_b_glu"/>
</dbReference>
<keyword evidence="6" id="KW-0598">Phosphotransferase system</keyword>
<feature type="transmembrane region" description="Helical" evidence="12">
    <location>
        <begin position="329"/>
        <end position="347"/>
    </location>
</feature>
<dbReference type="Gene3D" id="3.30.1360.60">
    <property type="entry name" value="Glucose permease domain IIB"/>
    <property type="match status" value="1"/>
</dbReference>
<dbReference type="FunFam" id="2.70.70.10:FF:000001">
    <property type="entry name" value="PTS system glucose-specific IIA component"/>
    <property type="match status" value="1"/>
</dbReference>
<feature type="transmembrane region" description="Helical" evidence="12">
    <location>
        <begin position="385"/>
        <end position="408"/>
    </location>
</feature>
<comment type="subcellular location">
    <subcellularLocation>
        <location evidence="1">Cell membrane</location>
        <topology evidence="1">Multi-pass membrane protein</topology>
    </subcellularLocation>
</comment>
<sequence>MAEKVRDYPKLAGDIVALVGGPENIVSATHCATRLRFILKALPEGAKEKISAQPGVVGVRESGGQLQVVIGTHVKQVYDALMDQFPIDSTGEVEAPKESIINRLIKTMSGVFAPFIYILAAAGILQGSLILIGLIWPAFTETGTYEVLSFMSWTPFTFLPIFIGITAAHHFKVNVYTAVLCTAALVNPSLSEIAARVSEGEHVNFLGIALSPTTYTSTVLPPLIMVWLLSYLERFLNRILPEVVRPLFTPFFCLLLMVPVTLLILGPISNNGAIAVAEGYNWLVDIAPPVAAAVVGGLWQVLVIFGFHWGITPVILANFAENGSDSFQAFQTAAVLGQVGAAFGVFLRTRNRELKTVAASASVTGIFGITEPAIYGVTLRLKRPFIIGLIAGAVGAIIMSFFGTRHYVYAGLPGPLTLINAHHPGTNSLLGIILGAGLAFFGAAIAVYLIGFKDMLNDAPSEASEEDLAAFEEAVSSSDVASRIASPLTGVIVPLNSVDDPVFASGSMGDGVAIEPTSGEVHAPFDGTVVAVLPSQHAIGLRSDDGIDLLIHVGLDTVSLQGKPFTVAVGQGDRVQAGDLLLSFDRDAILAAGLVTTTPVIITNSKKFGSIVPVPQKSLRHGDELMVVLEPAPASVNH</sequence>
<dbReference type="Proteomes" id="UP000035540">
    <property type="component" value="Chromosome"/>
</dbReference>
<evidence type="ECO:0000256" key="5">
    <source>
        <dbReference type="ARBA" id="ARBA00022679"/>
    </source>
</evidence>
<feature type="domain" description="PTS EIIB type-1" evidence="14">
    <location>
        <begin position="9"/>
        <end position="91"/>
    </location>
</feature>
<dbReference type="RefSeq" id="WP_047253860.1">
    <property type="nucleotide sequence ID" value="NZ_CP011545.1"/>
</dbReference>
<evidence type="ECO:0000256" key="4">
    <source>
        <dbReference type="ARBA" id="ARBA00022597"/>
    </source>
</evidence>
<dbReference type="Pfam" id="PF00367">
    <property type="entry name" value="PTS_EIIB"/>
    <property type="match status" value="1"/>
</dbReference>
<dbReference type="GO" id="GO:0008982">
    <property type="term" value="F:protein-N(PI)-phosphohistidine-sugar phosphotransferase activity"/>
    <property type="evidence" value="ECO:0007669"/>
    <property type="project" value="InterPro"/>
</dbReference>
<reference evidence="16 17" key="1">
    <citation type="journal article" date="2015" name="Genome Announc.">
        <title>Complete Genome Sequence of the Type Strain Corynebacterium testudinoris DSM 44614, Recovered from Necrotic Lesions in the Mouth of a Tortoise.</title>
        <authorList>
            <person name="Ruckert C."/>
            <person name="Kriete M."/>
            <person name="Jaenicke S."/>
            <person name="Winkler A."/>
            <person name="Tauch A."/>
        </authorList>
    </citation>
    <scope>NUCLEOTIDE SEQUENCE [LARGE SCALE GENOMIC DNA]</scope>
    <source>
        <strain evidence="16 17">DSM 44614</strain>
    </source>
</reference>
<evidence type="ECO:0000256" key="1">
    <source>
        <dbReference type="ARBA" id="ARBA00004651"/>
    </source>
</evidence>
<dbReference type="GO" id="GO:0005886">
    <property type="term" value="C:plasma membrane"/>
    <property type="evidence" value="ECO:0007669"/>
    <property type="project" value="UniProtKB-SubCell"/>
</dbReference>
<keyword evidence="9 12" id="KW-1133">Transmembrane helix</keyword>
<dbReference type="PANTHER" id="PTHR30175">
    <property type="entry name" value="PHOSPHOTRANSFERASE SYSTEM TRANSPORT PROTEIN"/>
    <property type="match status" value="1"/>
</dbReference>
<dbReference type="Gene3D" id="2.70.70.10">
    <property type="entry name" value="Glucose Permease (Domain IIA)"/>
    <property type="match status" value="1"/>
</dbReference>
<evidence type="ECO:0000256" key="11">
    <source>
        <dbReference type="PROSITE-ProRule" id="PRU00421"/>
    </source>
</evidence>
<feature type="transmembrane region" description="Helical" evidence="12">
    <location>
        <begin position="286"/>
        <end position="317"/>
    </location>
</feature>
<dbReference type="GO" id="GO:0016301">
    <property type="term" value="F:kinase activity"/>
    <property type="evidence" value="ECO:0007669"/>
    <property type="project" value="UniProtKB-KW"/>
</dbReference>
<evidence type="ECO:0000256" key="7">
    <source>
        <dbReference type="ARBA" id="ARBA00022692"/>
    </source>
</evidence>
<organism evidence="16 17">
    <name type="scientific">Corynebacterium testudinoris</name>
    <dbReference type="NCBI Taxonomy" id="136857"/>
    <lineage>
        <taxon>Bacteria</taxon>
        <taxon>Bacillati</taxon>
        <taxon>Actinomycetota</taxon>
        <taxon>Actinomycetes</taxon>
        <taxon>Mycobacteriales</taxon>
        <taxon>Corynebacteriaceae</taxon>
        <taxon>Corynebacterium</taxon>
    </lineage>
</organism>
<dbReference type="OrthoDB" id="9797715at2"/>
<keyword evidence="17" id="KW-1185">Reference proteome</keyword>
<dbReference type="Pfam" id="PF00358">
    <property type="entry name" value="PTS_EIIA_1"/>
    <property type="match status" value="1"/>
</dbReference>
<keyword evidence="3" id="KW-1003">Cell membrane</keyword>
<dbReference type="SUPFAM" id="SSF55604">
    <property type="entry name" value="Glucose permease domain IIB"/>
    <property type="match status" value="1"/>
</dbReference>
<evidence type="ECO:0000256" key="6">
    <source>
        <dbReference type="ARBA" id="ARBA00022683"/>
    </source>
</evidence>
<keyword evidence="4" id="KW-0762">Sugar transport</keyword>
<feature type="transmembrane region" description="Helical" evidence="12">
    <location>
        <begin position="215"/>
        <end position="232"/>
    </location>
</feature>
<protein>
    <submittedName>
        <fullName evidence="16">PTS system, beta-glucoside-specific IIABC component</fullName>
    </submittedName>
</protein>
<gene>
    <name evidence="16" type="ORF">CTEST_11725</name>
</gene>
<dbReference type="GO" id="GO:0015771">
    <property type="term" value="P:trehalose transport"/>
    <property type="evidence" value="ECO:0007669"/>
    <property type="project" value="TreeGrafter"/>
</dbReference>
<dbReference type="InterPro" id="IPR018113">
    <property type="entry name" value="PTrfase_EIIB_Cys"/>
</dbReference>
<dbReference type="InterPro" id="IPR001996">
    <property type="entry name" value="PTS_IIB_1"/>
</dbReference>
<proteinExistence type="predicted"/>
<evidence type="ECO:0000313" key="16">
    <source>
        <dbReference type="EMBL" id="AKK09752.1"/>
    </source>
</evidence>
<evidence type="ECO:0000256" key="9">
    <source>
        <dbReference type="ARBA" id="ARBA00022989"/>
    </source>
</evidence>
<dbReference type="SUPFAM" id="SSF51261">
    <property type="entry name" value="Duplicated hybrid motif"/>
    <property type="match status" value="1"/>
</dbReference>
<dbReference type="InterPro" id="IPR036878">
    <property type="entry name" value="Glu_permease_IIB"/>
</dbReference>
<keyword evidence="8" id="KW-0418">Kinase</keyword>
<evidence type="ECO:0000259" key="15">
    <source>
        <dbReference type="PROSITE" id="PS51103"/>
    </source>
</evidence>
<dbReference type="GO" id="GO:0009401">
    <property type="term" value="P:phosphoenolpyruvate-dependent sugar phosphotransferase system"/>
    <property type="evidence" value="ECO:0007669"/>
    <property type="project" value="UniProtKB-KW"/>
</dbReference>
<dbReference type="Pfam" id="PF02378">
    <property type="entry name" value="PTS_EIIC"/>
    <property type="match status" value="1"/>
</dbReference>
<dbReference type="NCBIfam" id="TIGR00830">
    <property type="entry name" value="PTBA"/>
    <property type="match status" value="1"/>
</dbReference>
<evidence type="ECO:0000256" key="3">
    <source>
        <dbReference type="ARBA" id="ARBA00022475"/>
    </source>
</evidence>
<feature type="domain" description="PTS EIIC type-1" evidence="15">
    <location>
        <begin position="106"/>
        <end position="464"/>
    </location>
</feature>
<dbReference type="PANTHER" id="PTHR30175:SF1">
    <property type="entry name" value="PTS SYSTEM ARBUTIN-, CELLOBIOSE-, AND SALICIN-SPECIFIC EIIBC COMPONENT-RELATED"/>
    <property type="match status" value="1"/>
</dbReference>
<dbReference type="InterPro" id="IPR003352">
    <property type="entry name" value="PTS_EIIC"/>
</dbReference>
<keyword evidence="7 12" id="KW-0812">Transmembrane</keyword>
<evidence type="ECO:0000256" key="8">
    <source>
        <dbReference type="ARBA" id="ARBA00022777"/>
    </source>
</evidence>
<evidence type="ECO:0000313" key="17">
    <source>
        <dbReference type="Proteomes" id="UP000035540"/>
    </source>
</evidence>
<dbReference type="PROSITE" id="PS00371">
    <property type="entry name" value="PTS_EIIA_TYPE_1_HIS"/>
    <property type="match status" value="1"/>
</dbReference>
<dbReference type="InterPro" id="IPR001127">
    <property type="entry name" value="PTS_EIIA_1_perm"/>
</dbReference>
<keyword evidence="2" id="KW-0813">Transport</keyword>
<dbReference type="AlphaFoldDB" id="A0A0G3HF48"/>
<feature type="active site" description="Phosphocysteine intermediate; for EIIB activity" evidence="11">
    <location>
        <position position="31"/>
    </location>
</feature>
<feature type="transmembrane region" description="Helical" evidence="12">
    <location>
        <begin position="428"/>
        <end position="450"/>
    </location>
</feature>
<evidence type="ECO:0000259" key="13">
    <source>
        <dbReference type="PROSITE" id="PS51093"/>
    </source>
</evidence>
<dbReference type="PROSITE" id="PS51093">
    <property type="entry name" value="PTS_EIIA_TYPE_1"/>
    <property type="match status" value="1"/>
</dbReference>
<feature type="domain" description="PTS EIIA type-1" evidence="13">
    <location>
        <begin position="500"/>
        <end position="604"/>
    </location>
</feature>
<dbReference type="CDD" id="cd00212">
    <property type="entry name" value="PTS_IIB_glc"/>
    <property type="match status" value="1"/>
</dbReference>
<dbReference type="KEGG" id="cted:CTEST_11725"/>
<dbReference type="InterPro" id="IPR050558">
    <property type="entry name" value="PTS_Sugar-Specific_Components"/>
</dbReference>
<dbReference type="InterPro" id="IPR013013">
    <property type="entry name" value="PTS_EIIC_1"/>
</dbReference>
<dbReference type="PATRIC" id="fig|136857.5.peg.2315"/>
<evidence type="ECO:0000259" key="14">
    <source>
        <dbReference type="PROSITE" id="PS51098"/>
    </source>
</evidence>
<evidence type="ECO:0000256" key="2">
    <source>
        <dbReference type="ARBA" id="ARBA00022448"/>
    </source>
</evidence>
<dbReference type="NCBIfam" id="TIGR01995">
    <property type="entry name" value="PTS-II-ABC-beta"/>
    <property type="match status" value="1"/>
</dbReference>
<feature type="transmembrane region" description="Helical" evidence="12">
    <location>
        <begin position="111"/>
        <end position="136"/>
    </location>
</feature>
<name>A0A0G3HF48_9CORY</name>
<keyword evidence="5" id="KW-0808">Transferase</keyword>
<evidence type="ECO:0000256" key="12">
    <source>
        <dbReference type="SAM" id="Phobius"/>
    </source>
</evidence>
<accession>A0A0G3HF48</accession>
<reference evidence="17" key="2">
    <citation type="submission" date="2015-05" db="EMBL/GenBank/DDBJ databases">
        <title>Complete genome sequence of Corynebacterium testudinoris DSM 44614, recovered from necrotic lesions in the mouth of a tortoise.</title>
        <authorList>
            <person name="Ruckert C."/>
            <person name="Albersmeier A."/>
            <person name="Winkler A."/>
            <person name="Tauch A."/>
        </authorList>
    </citation>
    <scope>NUCLEOTIDE SEQUENCE [LARGE SCALE GENOMIC DNA]</scope>
    <source>
        <strain evidence="17">DSM 44614</strain>
    </source>
</reference>